<evidence type="ECO:0000313" key="2">
    <source>
        <dbReference type="Proteomes" id="UP000053825"/>
    </source>
</evidence>
<name>A0A0L7REE2_9HYME</name>
<reference evidence="1 2" key="1">
    <citation type="submission" date="2015-07" db="EMBL/GenBank/DDBJ databases">
        <title>The genome of Habropoda laboriosa.</title>
        <authorList>
            <person name="Pan H."/>
            <person name="Kapheim K."/>
        </authorList>
    </citation>
    <scope>NUCLEOTIDE SEQUENCE [LARGE SCALE GENOMIC DNA]</scope>
    <source>
        <strain evidence="1">0110345459</strain>
    </source>
</reference>
<dbReference type="Proteomes" id="UP000053825">
    <property type="component" value="Unassembled WGS sequence"/>
</dbReference>
<sequence length="60" mass="7295">SYSFDLSPTDYHFFKHPNNFLINKLFRNEDCKSSIRRMLKTKEFYKFGIAKLVNLWEKST</sequence>
<keyword evidence="2" id="KW-1185">Reference proteome</keyword>
<evidence type="ECO:0000313" key="1">
    <source>
        <dbReference type="EMBL" id="KOC69195.1"/>
    </source>
</evidence>
<dbReference type="EMBL" id="KQ414612">
    <property type="protein sequence ID" value="KOC69195.1"/>
    <property type="molecule type" value="Genomic_DNA"/>
</dbReference>
<dbReference type="GO" id="GO:0032259">
    <property type="term" value="P:methylation"/>
    <property type="evidence" value="ECO:0007669"/>
    <property type="project" value="UniProtKB-KW"/>
</dbReference>
<dbReference type="STRING" id="597456.A0A0L7REE2"/>
<organism evidence="1 2">
    <name type="scientific">Habropoda laboriosa</name>
    <dbReference type="NCBI Taxonomy" id="597456"/>
    <lineage>
        <taxon>Eukaryota</taxon>
        <taxon>Metazoa</taxon>
        <taxon>Ecdysozoa</taxon>
        <taxon>Arthropoda</taxon>
        <taxon>Hexapoda</taxon>
        <taxon>Insecta</taxon>
        <taxon>Pterygota</taxon>
        <taxon>Neoptera</taxon>
        <taxon>Endopterygota</taxon>
        <taxon>Hymenoptera</taxon>
        <taxon>Apocrita</taxon>
        <taxon>Aculeata</taxon>
        <taxon>Apoidea</taxon>
        <taxon>Anthophila</taxon>
        <taxon>Apidae</taxon>
        <taxon>Habropoda</taxon>
    </lineage>
</organism>
<dbReference type="PANTHER" id="PTHR46060:SF1">
    <property type="entry name" value="MARINER MOS1 TRANSPOSASE-LIKE PROTEIN"/>
    <property type="match status" value="1"/>
</dbReference>
<dbReference type="GO" id="GO:0008168">
    <property type="term" value="F:methyltransferase activity"/>
    <property type="evidence" value="ECO:0007669"/>
    <property type="project" value="UniProtKB-KW"/>
</dbReference>
<feature type="non-terminal residue" evidence="1">
    <location>
        <position position="1"/>
    </location>
</feature>
<keyword evidence="1" id="KW-0489">Methyltransferase</keyword>
<dbReference type="PANTHER" id="PTHR46060">
    <property type="entry name" value="MARINER MOS1 TRANSPOSASE-LIKE PROTEIN"/>
    <property type="match status" value="1"/>
</dbReference>
<dbReference type="InterPro" id="IPR052709">
    <property type="entry name" value="Transposase-MT_Hybrid"/>
</dbReference>
<keyword evidence="1" id="KW-0808">Transferase</keyword>
<protein>
    <submittedName>
        <fullName evidence="1">Histone-lysine N-methyltransferase SETMAR</fullName>
    </submittedName>
</protein>
<dbReference type="AlphaFoldDB" id="A0A0L7REE2"/>
<proteinExistence type="predicted"/>
<accession>A0A0L7REE2</accession>
<gene>
    <name evidence="1" type="ORF">WH47_07646</name>
</gene>